<sequence>MAGGIVLIVTVIFLAVISVRERIRTRLMREKDWGFIGETKASQISQALANLIGVAGGIYLTLMVAATFLELQLPARVHFGGISMEPLAAISIIIALAQPFAVSAMNAWRRL</sequence>
<keyword evidence="1" id="KW-0812">Transmembrane</keyword>
<feature type="transmembrane region" description="Helical" evidence="1">
    <location>
        <begin position="88"/>
        <end position="108"/>
    </location>
</feature>
<gene>
    <name evidence="2" type="ORF">Pmgp_02886</name>
</gene>
<dbReference type="Proteomes" id="UP000297597">
    <property type="component" value="Unassembled WGS sequence"/>
</dbReference>
<keyword evidence="1" id="KW-1133">Transmembrane helix</keyword>
<keyword evidence="1" id="KW-0472">Membrane</keyword>
<evidence type="ECO:0000313" key="2">
    <source>
        <dbReference type="EMBL" id="TEB09790.1"/>
    </source>
</evidence>
<dbReference type="RefSeq" id="WP_134214673.1">
    <property type="nucleotide sequence ID" value="NZ_QFFZ01000038.1"/>
</dbReference>
<proteinExistence type="predicted"/>
<evidence type="ECO:0000256" key="1">
    <source>
        <dbReference type="SAM" id="Phobius"/>
    </source>
</evidence>
<feature type="transmembrane region" description="Helical" evidence="1">
    <location>
        <begin position="6"/>
        <end position="23"/>
    </location>
</feature>
<feature type="transmembrane region" description="Helical" evidence="1">
    <location>
        <begin position="44"/>
        <end position="68"/>
    </location>
</feature>
<dbReference type="OrthoDB" id="1726338at2"/>
<accession>A0A4Y7RM30</accession>
<reference evidence="2 3" key="1">
    <citation type="journal article" date="2018" name="Environ. Microbiol.">
        <title>Novel energy conservation strategies and behaviour of Pelotomaculum schinkii driving syntrophic propionate catabolism.</title>
        <authorList>
            <person name="Hidalgo-Ahumada C.A.P."/>
            <person name="Nobu M.K."/>
            <person name="Narihiro T."/>
            <person name="Tamaki H."/>
            <person name="Liu W.T."/>
            <person name="Kamagata Y."/>
            <person name="Stams A.J.M."/>
            <person name="Imachi H."/>
            <person name="Sousa D.Z."/>
        </authorList>
    </citation>
    <scope>NUCLEOTIDE SEQUENCE [LARGE SCALE GENOMIC DNA]</scope>
    <source>
        <strain evidence="2 3">MGP</strain>
    </source>
</reference>
<evidence type="ECO:0000313" key="3">
    <source>
        <dbReference type="Proteomes" id="UP000297597"/>
    </source>
</evidence>
<dbReference type="EMBL" id="QFFZ01000038">
    <property type="protein sequence ID" value="TEB09790.1"/>
    <property type="molecule type" value="Genomic_DNA"/>
</dbReference>
<name>A0A4Y7RM30_9FIRM</name>
<protein>
    <submittedName>
        <fullName evidence="2">Uncharacterized protein</fullName>
    </submittedName>
</protein>
<dbReference type="AlphaFoldDB" id="A0A4Y7RM30"/>
<comment type="caution">
    <text evidence="2">The sequence shown here is derived from an EMBL/GenBank/DDBJ whole genome shotgun (WGS) entry which is preliminary data.</text>
</comment>
<organism evidence="2 3">
    <name type="scientific">Pelotomaculum propionicicum</name>
    <dbReference type="NCBI Taxonomy" id="258475"/>
    <lineage>
        <taxon>Bacteria</taxon>
        <taxon>Bacillati</taxon>
        <taxon>Bacillota</taxon>
        <taxon>Clostridia</taxon>
        <taxon>Eubacteriales</taxon>
        <taxon>Desulfotomaculaceae</taxon>
        <taxon>Pelotomaculum</taxon>
    </lineage>
</organism>
<keyword evidence="3" id="KW-1185">Reference proteome</keyword>